<dbReference type="PANTHER" id="PTHR44757:SF2">
    <property type="entry name" value="BIOFILM ARCHITECTURE MAINTENANCE PROTEIN MBAA"/>
    <property type="match status" value="1"/>
</dbReference>
<dbReference type="KEGG" id="asim:FE240_18820"/>
<dbReference type="SUPFAM" id="SSF141868">
    <property type="entry name" value="EAL domain-like"/>
    <property type="match status" value="1"/>
</dbReference>
<evidence type="ECO:0000259" key="4">
    <source>
        <dbReference type="PROSITE" id="PS50887"/>
    </source>
</evidence>
<dbReference type="InterPro" id="IPR000700">
    <property type="entry name" value="PAS-assoc_C"/>
</dbReference>
<dbReference type="PROSITE" id="PS50113">
    <property type="entry name" value="PAC"/>
    <property type="match status" value="1"/>
</dbReference>
<name>A0A5J6X341_9GAMM</name>
<dbReference type="SMART" id="SM00052">
    <property type="entry name" value="EAL"/>
    <property type="match status" value="1"/>
</dbReference>
<dbReference type="Gene3D" id="3.30.450.20">
    <property type="entry name" value="PAS domain"/>
    <property type="match status" value="3"/>
</dbReference>
<dbReference type="Gene3D" id="3.30.70.270">
    <property type="match status" value="1"/>
</dbReference>
<dbReference type="EMBL" id="CP040449">
    <property type="protein sequence ID" value="QFI56543.1"/>
    <property type="molecule type" value="Genomic_DNA"/>
</dbReference>
<dbReference type="InterPro" id="IPR043128">
    <property type="entry name" value="Rev_trsase/Diguanyl_cyclase"/>
</dbReference>
<dbReference type="InterPro" id="IPR052155">
    <property type="entry name" value="Biofilm_reg_signaling"/>
</dbReference>
<accession>A0A5J6X341</accession>
<dbReference type="InterPro" id="IPR035919">
    <property type="entry name" value="EAL_sf"/>
</dbReference>
<dbReference type="Pfam" id="PF08447">
    <property type="entry name" value="PAS_3"/>
    <property type="match status" value="1"/>
</dbReference>
<evidence type="ECO:0000259" key="2">
    <source>
        <dbReference type="PROSITE" id="PS50113"/>
    </source>
</evidence>
<dbReference type="Pfam" id="PF00563">
    <property type="entry name" value="EAL"/>
    <property type="match status" value="1"/>
</dbReference>
<dbReference type="SMART" id="SM00267">
    <property type="entry name" value="GGDEF"/>
    <property type="match status" value="1"/>
</dbReference>
<dbReference type="NCBIfam" id="TIGR00254">
    <property type="entry name" value="GGDEF"/>
    <property type="match status" value="1"/>
</dbReference>
<evidence type="ECO:0000259" key="1">
    <source>
        <dbReference type="PROSITE" id="PS50112"/>
    </source>
</evidence>
<dbReference type="PANTHER" id="PTHR44757">
    <property type="entry name" value="DIGUANYLATE CYCLASE DGCP"/>
    <property type="match status" value="1"/>
</dbReference>
<evidence type="ECO:0000313" key="5">
    <source>
        <dbReference type="EMBL" id="QFI56543.1"/>
    </source>
</evidence>
<feature type="domain" description="EAL" evidence="3">
    <location>
        <begin position="723"/>
        <end position="978"/>
    </location>
</feature>
<dbReference type="InterPro" id="IPR000014">
    <property type="entry name" value="PAS"/>
</dbReference>
<dbReference type="CDD" id="cd01949">
    <property type="entry name" value="GGDEF"/>
    <property type="match status" value="1"/>
</dbReference>
<keyword evidence="6" id="KW-1185">Reference proteome</keyword>
<feature type="domain" description="GGDEF" evidence="4">
    <location>
        <begin position="582"/>
        <end position="715"/>
    </location>
</feature>
<dbReference type="SMART" id="SM00091">
    <property type="entry name" value="PAS"/>
    <property type="match status" value="3"/>
</dbReference>
<dbReference type="Gene3D" id="3.20.20.450">
    <property type="entry name" value="EAL domain"/>
    <property type="match status" value="1"/>
</dbReference>
<dbReference type="InterPro" id="IPR029787">
    <property type="entry name" value="Nucleotide_cyclase"/>
</dbReference>
<organism evidence="5 6">
    <name type="scientific">Aeromonas simiae</name>
    <dbReference type="NCBI Taxonomy" id="218936"/>
    <lineage>
        <taxon>Bacteria</taxon>
        <taxon>Pseudomonadati</taxon>
        <taxon>Pseudomonadota</taxon>
        <taxon>Gammaproteobacteria</taxon>
        <taxon>Aeromonadales</taxon>
        <taxon>Aeromonadaceae</taxon>
        <taxon>Aeromonas</taxon>
    </lineage>
</organism>
<dbReference type="Pfam" id="PF00990">
    <property type="entry name" value="GGDEF"/>
    <property type="match status" value="1"/>
</dbReference>
<dbReference type="Pfam" id="PF13426">
    <property type="entry name" value="PAS_9"/>
    <property type="match status" value="1"/>
</dbReference>
<dbReference type="InterPro" id="IPR001633">
    <property type="entry name" value="EAL_dom"/>
</dbReference>
<dbReference type="CDD" id="cd01948">
    <property type="entry name" value="EAL"/>
    <property type="match status" value="1"/>
</dbReference>
<reference evidence="5 6" key="1">
    <citation type="submission" date="2019-05" db="EMBL/GenBank/DDBJ databases">
        <title>OXA-830, a novel chromosomally encoded expanded-spectrum class D beta-lactamase in Aeromonas simiae.</title>
        <authorList>
            <person name="Zhou W."/>
            <person name="Chen Q."/>
        </authorList>
    </citation>
    <scope>NUCLEOTIDE SEQUENCE [LARGE SCALE GENOMIC DNA]</scope>
    <source>
        <strain evidence="5 6">A6</strain>
    </source>
</reference>
<feature type="domain" description="PAS" evidence="1">
    <location>
        <begin position="436"/>
        <end position="475"/>
    </location>
</feature>
<evidence type="ECO:0000259" key="3">
    <source>
        <dbReference type="PROSITE" id="PS50883"/>
    </source>
</evidence>
<dbReference type="NCBIfam" id="TIGR00229">
    <property type="entry name" value="sensory_box"/>
    <property type="match status" value="1"/>
</dbReference>
<dbReference type="CDD" id="cd00130">
    <property type="entry name" value="PAS"/>
    <property type="match status" value="2"/>
</dbReference>
<dbReference type="SMART" id="SM00086">
    <property type="entry name" value="PAC"/>
    <property type="match status" value="3"/>
</dbReference>
<evidence type="ECO:0000313" key="6">
    <source>
        <dbReference type="Proteomes" id="UP000594034"/>
    </source>
</evidence>
<dbReference type="SUPFAM" id="SSF55785">
    <property type="entry name" value="PYP-like sensor domain (PAS domain)"/>
    <property type="match status" value="3"/>
</dbReference>
<dbReference type="PROSITE" id="PS50112">
    <property type="entry name" value="PAS"/>
    <property type="match status" value="1"/>
</dbReference>
<dbReference type="AlphaFoldDB" id="A0A5J6X341"/>
<dbReference type="PROSITE" id="PS50887">
    <property type="entry name" value="GGDEF"/>
    <property type="match status" value="1"/>
</dbReference>
<protein>
    <submittedName>
        <fullName evidence="5">EAL domain-containing protein</fullName>
    </submittedName>
</protein>
<dbReference type="PROSITE" id="PS50883">
    <property type="entry name" value="EAL"/>
    <property type="match status" value="1"/>
</dbReference>
<proteinExistence type="predicted"/>
<dbReference type="InterPro" id="IPR000160">
    <property type="entry name" value="GGDEF_dom"/>
</dbReference>
<gene>
    <name evidence="5" type="ORF">FE240_18820</name>
</gene>
<dbReference type="InterPro" id="IPR035965">
    <property type="entry name" value="PAS-like_dom_sf"/>
</dbReference>
<dbReference type="Proteomes" id="UP000594034">
    <property type="component" value="Chromosome"/>
</dbReference>
<sequence length="992" mass="111937">MRGPVSPLNPPRDSVFLLRKEAPNLAMRRVLDSVYRALTGLADVTGLRYIERFVADIGSSVEADAVLICQLGGDRPQPIAHWPGEAVDAVALACRGEPLSCLLERGELCLVDGMASQFPTTALVGQWGARACAGMLLRSATGQPTGLLLLLYRTPQPELPRIMSVLRMLGPLLGRELTLMLEQQPQPYQRWLSHTRRQGTIAAWQWEPRRQHFHASSELCRLLESETLTLESWLAMVQPQDRQYLQDAWWQLMSGQRDYYQLEYRLQTPAGTPKLLRSQVFGERDEEGITCLHGVVQDITTPQTLREAEEHNHLLQAMLAHTRVGIGRLDRQGRLQWSSPALSQMLGQAAAVAQPLESCYLASDFAPYRERYAALLGGEPGHITMELRYVGAAEEPKWCRCTLSQTQDSQSDYLLLVMEDIDSSKRDAEQLRLSHRVYDNLSEAILVCDADSRIISVNPAFEQITGYRLDEVKGQRPSMLKSGLHDQAFYADMYHALARVGVWRGEVWNKRKNGRIYPQQLMVSSLRDNGRITQYIGIFSDISQTKLAEQKIANQANYDSLTGLPNRWLFVRCLTRFCERGERFALMVLDLNNFKAVNNSMDHHAGDALLREVSDRLVSRVRTDDLVARIGGDEFAFLVPGIVSRRQAEVFAKQVIGGFNRPFMLANQHLYVTATLGITLCPSDGNEGEVLLRNAEQALFEAKRKSRPLAVYCSSMREEVKIRHQMQQDLAEAIKQGHLSMAYQPIWDNHSGRVAKLEALVRWYHPQWGQVSPADFIPMAEEAGLIQGLGEQVLWQSCRDLARLKGAGFSDLQMSINRSTLEFQTIDTEGSEWLKVIHHFGLDPRDIVIEITETLLMDAGEQHRLRIEALRRAGCQIAIDDFGTGYSALNYLRTFPVDLVKIDRSFVRHIPFNEQDRMLLEGIISIVHNLGMQVVIEGVETREQLNFLSSKGCAYTQGFLLSRPLPFEDLLAYLRLNHGALEQPSPALASLS</sequence>
<dbReference type="SUPFAM" id="SSF55073">
    <property type="entry name" value="Nucleotide cyclase"/>
    <property type="match status" value="1"/>
</dbReference>
<dbReference type="InterPro" id="IPR013655">
    <property type="entry name" value="PAS_fold_3"/>
</dbReference>
<feature type="domain" description="PAC" evidence="2">
    <location>
        <begin position="503"/>
        <end position="554"/>
    </location>
</feature>
<dbReference type="InterPro" id="IPR001610">
    <property type="entry name" value="PAC"/>
</dbReference>